<organism evidence="2 3">
    <name type="scientific">Hydrogenophaga bisanensis</name>
    <dbReference type="NCBI Taxonomy" id="439611"/>
    <lineage>
        <taxon>Bacteria</taxon>
        <taxon>Pseudomonadati</taxon>
        <taxon>Pseudomonadota</taxon>
        <taxon>Betaproteobacteria</taxon>
        <taxon>Burkholderiales</taxon>
        <taxon>Comamonadaceae</taxon>
        <taxon>Hydrogenophaga</taxon>
    </lineage>
</organism>
<feature type="region of interest" description="Disordered" evidence="1">
    <location>
        <begin position="90"/>
        <end position="111"/>
    </location>
</feature>
<dbReference type="EMBL" id="JBHTBX010000004">
    <property type="protein sequence ID" value="MFC7434416.1"/>
    <property type="molecule type" value="Genomic_DNA"/>
</dbReference>
<sequence length="111" mass="12655">MRKTYALRPEGKHPDRVLDAVKHDIRRYMRRERRRDLPAGADFWDFDCRFGADKDSAQILHPGELISRLDTLAQEGALQCYVELLAKPAQRQPRVAGAPWADAEAADPVDD</sequence>
<dbReference type="RefSeq" id="WP_382255734.1">
    <property type="nucleotide sequence ID" value="NZ_JBHTBX010000004.1"/>
</dbReference>
<evidence type="ECO:0000256" key="1">
    <source>
        <dbReference type="SAM" id="MobiDB-lite"/>
    </source>
</evidence>
<accession>A0ABW2R8M0</accession>
<name>A0ABW2R8M0_9BURK</name>
<evidence type="ECO:0000313" key="3">
    <source>
        <dbReference type="Proteomes" id="UP001596495"/>
    </source>
</evidence>
<comment type="caution">
    <text evidence="2">The sequence shown here is derived from an EMBL/GenBank/DDBJ whole genome shotgun (WGS) entry which is preliminary data.</text>
</comment>
<protein>
    <submittedName>
        <fullName evidence="2">DUF6172 family protein</fullName>
    </submittedName>
</protein>
<proteinExistence type="predicted"/>
<dbReference type="InterPro" id="IPR046170">
    <property type="entry name" value="DUF6172"/>
</dbReference>
<keyword evidence="3" id="KW-1185">Reference proteome</keyword>
<evidence type="ECO:0000313" key="2">
    <source>
        <dbReference type="EMBL" id="MFC7434416.1"/>
    </source>
</evidence>
<dbReference type="Pfam" id="PF19669">
    <property type="entry name" value="DUF6172"/>
    <property type="match status" value="1"/>
</dbReference>
<reference evidence="3" key="1">
    <citation type="journal article" date="2019" name="Int. J. Syst. Evol. Microbiol.">
        <title>The Global Catalogue of Microorganisms (GCM) 10K type strain sequencing project: providing services to taxonomists for standard genome sequencing and annotation.</title>
        <authorList>
            <consortium name="The Broad Institute Genomics Platform"/>
            <consortium name="The Broad Institute Genome Sequencing Center for Infectious Disease"/>
            <person name="Wu L."/>
            <person name="Ma J."/>
        </authorList>
    </citation>
    <scope>NUCLEOTIDE SEQUENCE [LARGE SCALE GENOMIC DNA]</scope>
    <source>
        <strain evidence="3">CCUG 54518</strain>
    </source>
</reference>
<dbReference type="Proteomes" id="UP001596495">
    <property type="component" value="Unassembled WGS sequence"/>
</dbReference>
<gene>
    <name evidence="2" type="ORF">ACFQNJ_07815</name>
</gene>